<feature type="domain" description="Helicase ATP-binding" evidence="1">
    <location>
        <begin position="204"/>
        <end position="354"/>
    </location>
</feature>
<gene>
    <name evidence="4" type="primary">srmB</name>
    <name evidence="3" type="ORF">ASJ82_01585</name>
    <name evidence="4" type="ORF">MSCUN_02750</name>
</gene>
<keyword evidence="4" id="KW-0067">ATP-binding</keyword>
<evidence type="ECO:0000313" key="6">
    <source>
        <dbReference type="Proteomes" id="UP000246004"/>
    </source>
</evidence>
<dbReference type="SMART" id="SM00490">
    <property type="entry name" value="HELICc"/>
    <property type="match status" value="1"/>
</dbReference>
<dbReference type="InterPro" id="IPR027417">
    <property type="entry name" value="P-loop_NTPase"/>
</dbReference>
<dbReference type="SUPFAM" id="SSF52540">
    <property type="entry name" value="P-loop containing nucleoside triphosphate hydrolases"/>
    <property type="match status" value="1"/>
</dbReference>
<dbReference type="PROSITE" id="PS51194">
    <property type="entry name" value="HELICASE_CTER"/>
    <property type="match status" value="1"/>
</dbReference>
<dbReference type="GO" id="GO:0003677">
    <property type="term" value="F:DNA binding"/>
    <property type="evidence" value="ECO:0007669"/>
    <property type="project" value="InterPro"/>
</dbReference>
<dbReference type="EC" id="3.6.4.13" evidence="4"/>
<dbReference type="Proteomes" id="UP000246004">
    <property type="component" value="Unassembled WGS sequence"/>
</dbReference>
<dbReference type="OrthoDB" id="11644at2157"/>
<comment type="caution">
    <text evidence="3">The sequence shown here is derived from an EMBL/GenBank/DDBJ whole genome shotgun (WGS) entry which is preliminary data.</text>
</comment>
<dbReference type="InterPro" id="IPR006935">
    <property type="entry name" value="Helicase/UvrB_N"/>
</dbReference>
<dbReference type="GO" id="GO:0005829">
    <property type="term" value="C:cytosol"/>
    <property type="evidence" value="ECO:0007669"/>
    <property type="project" value="TreeGrafter"/>
</dbReference>
<keyword evidence="5" id="KW-1185">Reference proteome</keyword>
<dbReference type="SMART" id="SM00487">
    <property type="entry name" value="DEXDc"/>
    <property type="match status" value="1"/>
</dbReference>
<dbReference type="Pfam" id="PF26350">
    <property type="entry name" value="DUF8090"/>
    <property type="match status" value="1"/>
</dbReference>
<dbReference type="InterPro" id="IPR050742">
    <property type="entry name" value="Helicase_Restrict-Modif_Enz"/>
</dbReference>
<dbReference type="PROSITE" id="PS51192">
    <property type="entry name" value="HELICASE_ATP_BIND_1"/>
    <property type="match status" value="1"/>
</dbReference>
<dbReference type="EMBL" id="LWMS01000008">
    <property type="protein sequence ID" value="PWL08836.1"/>
    <property type="molecule type" value="Genomic_DNA"/>
</dbReference>
<dbReference type="InterPro" id="IPR001650">
    <property type="entry name" value="Helicase_C-like"/>
</dbReference>
<protein>
    <submittedName>
        <fullName evidence="4">ATP-dependent RNA helicase SrmB</fullName>
        <ecNumber evidence="4">3.6.4.13</ecNumber>
    </submittedName>
</protein>
<keyword evidence="4" id="KW-0347">Helicase</keyword>
<dbReference type="Gene3D" id="3.30.870.10">
    <property type="entry name" value="Endonuclease Chain A"/>
    <property type="match status" value="1"/>
</dbReference>
<sequence length="926" mass="108884">MTTKLIQNDIKENQKVITTIQKQLNNCKEFKISVAFITESGVTPLLQTLKKLEEKQIPGKIITSDYLYFSQPKALRKLNQFKNIDVKLYSVDEKEYGFHTKGYIFKKEDENYNIIVGSSNLTHKALTTNKEWNILSENDTQITDEILQTFDEFWNEAIPLEDCIDKYEKAYNENQIKNEKTWQSKPEFKPNQVQKDFIEKLEHVAIREKQKRGLFISATGTGKTIASAFGIRKLNPKKVLFLVHREQIAKQAMKSYQKIFKDKTMGLISGNHKDYYADFIFSTTQMMSKPQIHEKYDPSEFDVIVIDEVHHAGAMSYQKIMNYFNPGFYLGMTATPERSDEYDIYELFDHNIIHEIRLKDAMENDLLCNFNYFGVSDNAVDINDTSDSRVDHIIENIEYYGYNGKRVKGLVFCNTIKNSQILSEKFNQHGYNTVALSGSNTQAEREEYVKRLISDTTDDPIDYIFTVDIFNEGVDIREINQIIMLRETKSSIIFTQQLGRGLRKADDKEFVVVLDFIGNYKTNFMIPIALSGDLSYNKDKIRNFMYNSNNMIIGSSTVNFDKISKERIYTSIDKARFNINFFRNEYVNLKNKIGHIPHFSDFYTYNQLDPELIIKYIKGSSHPKTYPTMLERLDSDYVNNFSELELEYLEFLTLNVFNSKRIHELLILYDVIQNNTLEIDVLADHINKNYNFVDCETTMTSAIRKLDKSYFKPPEQKKFHDIEFITRKDNIICIHPKFKSMLNENKHFYDEVIDMINLGVKYFNDNTEGIYYDDFNFELYHKYSKWDMACLINWPERDPIYGYVIKENPLNGKIVCPICITYDHYDHVNEFYDKQTISWVTTTPRTFQSKDIKNIINYEKQNIEFLLFLKKNNDDGREFYYMGPVTPHNPLEGTLTNTKGDVKPTVYFDLKLKYPVRDDIYDYITS</sequence>
<dbReference type="GO" id="GO:0005524">
    <property type="term" value="F:ATP binding"/>
    <property type="evidence" value="ECO:0007669"/>
    <property type="project" value="InterPro"/>
</dbReference>
<dbReference type="Pfam" id="PF11907">
    <property type="entry name" value="DUF3427"/>
    <property type="match status" value="1"/>
</dbReference>
<evidence type="ECO:0000313" key="3">
    <source>
        <dbReference type="EMBL" id="PAV07958.1"/>
    </source>
</evidence>
<accession>A0A2A2HF59</accession>
<dbReference type="CDD" id="cd18032">
    <property type="entry name" value="DEXHc_RE_I_III_res"/>
    <property type="match status" value="1"/>
</dbReference>
<dbReference type="Proteomes" id="UP000217528">
    <property type="component" value="Unassembled WGS sequence"/>
</dbReference>
<dbReference type="Pfam" id="PF00271">
    <property type="entry name" value="Helicase_C"/>
    <property type="match status" value="1"/>
</dbReference>
<dbReference type="Pfam" id="PF04851">
    <property type="entry name" value="ResIII"/>
    <property type="match status" value="1"/>
</dbReference>
<dbReference type="InterPro" id="IPR025202">
    <property type="entry name" value="PLD-like_dom"/>
</dbReference>
<keyword evidence="4" id="KW-0547">Nucleotide-binding</keyword>
<dbReference type="CDD" id="cd09204">
    <property type="entry name" value="PLDc_N_DEXD_b2"/>
    <property type="match status" value="1"/>
</dbReference>
<dbReference type="PANTHER" id="PTHR47396">
    <property type="entry name" value="TYPE I RESTRICTION ENZYME ECOKI R PROTEIN"/>
    <property type="match status" value="1"/>
</dbReference>
<dbReference type="InterPro" id="IPR014001">
    <property type="entry name" value="Helicase_ATP-bd"/>
</dbReference>
<dbReference type="InterPro" id="IPR021835">
    <property type="entry name" value="DUF3427"/>
</dbReference>
<dbReference type="EMBL" id="LMVN01000004">
    <property type="protein sequence ID" value="PAV07958.1"/>
    <property type="molecule type" value="Genomic_DNA"/>
</dbReference>
<reference evidence="4 6" key="1">
    <citation type="submission" date="2016-04" db="EMBL/GenBank/DDBJ databases">
        <title>Genome sequence of Methanosphaera cuniculi DSM 4103.</title>
        <authorList>
            <person name="Poehlein A."/>
            <person name="Seedorf H."/>
            <person name="Daniel R."/>
        </authorList>
    </citation>
    <scope>NUCLEOTIDE SEQUENCE [LARGE SCALE GENOMIC DNA]</scope>
    <source>
        <strain evidence="4 6">DSM 4103</strain>
    </source>
</reference>
<proteinExistence type="predicted"/>
<dbReference type="CDD" id="cd18799">
    <property type="entry name" value="SF2_C_EcoAI-like"/>
    <property type="match status" value="1"/>
</dbReference>
<reference evidence="3 5" key="2">
    <citation type="journal article" date="2017" name="BMC Genomics">
        <title>Genomic analysis of methanogenic archaea reveals a shift towards energy conservation.</title>
        <authorList>
            <person name="Gilmore S.P."/>
            <person name="Henske J.K."/>
            <person name="Sexton J.A."/>
            <person name="Solomon K.V."/>
            <person name="Seppala S."/>
            <person name="Yoo J.I."/>
            <person name="Huyett L.M."/>
            <person name="Pressman A."/>
            <person name="Cogan J.Z."/>
            <person name="Kivenson V."/>
            <person name="Peng X."/>
            <person name="Tan Y."/>
            <person name="Valentine D.L."/>
            <person name="O'Malley M.A."/>
        </authorList>
    </citation>
    <scope>NUCLEOTIDE SEQUENCE [LARGE SCALE GENOMIC DNA]</scope>
    <source>
        <strain evidence="3 5">1R-7</strain>
    </source>
</reference>
<dbReference type="InterPro" id="IPR058403">
    <property type="entry name" value="DUF8090"/>
</dbReference>
<dbReference type="Pfam" id="PF13091">
    <property type="entry name" value="PLDc_2"/>
    <property type="match status" value="1"/>
</dbReference>
<organism evidence="3 5">
    <name type="scientific">Methanosphaera cuniculi</name>
    <dbReference type="NCBI Taxonomy" id="1077256"/>
    <lineage>
        <taxon>Archaea</taxon>
        <taxon>Methanobacteriati</taxon>
        <taxon>Methanobacteriota</taxon>
        <taxon>Methanomada group</taxon>
        <taxon>Methanobacteria</taxon>
        <taxon>Methanobacteriales</taxon>
        <taxon>Methanobacteriaceae</taxon>
        <taxon>Methanosphaera</taxon>
    </lineage>
</organism>
<evidence type="ECO:0000313" key="4">
    <source>
        <dbReference type="EMBL" id="PWL08836.1"/>
    </source>
</evidence>
<evidence type="ECO:0000259" key="1">
    <source>
        <dbReference type="PROSITE" id="PS51192"/>
    </source>
</evidence>
<evidence type="ECO:0000313" key="5">
    <source>
        <dbReference type="Proteomes" id="UP000217528"/>
    </source>
</evidence>
<feature type="domain" description="Helicase C-terminal" evidence="2">
    <location>
        <begin position="396"/>
        <end position="552"/>
    </location>
</feature>
<dbReference type="PANTHER" id="PTHR47396:SF1">
    <property type="entry name" value="ATP-DEPENDENT HELICASE IRC3-RELATED"/>
    <property type="match status" value="1"/>
</dbReference>
<name>A0A2A2HF59_9EURY</name>
<dbReference type="Gene3D" id="3.40.50.300">
    <property type="entry name" value="P-loop containing nucleotide triphosphate hydrolases"/>
    <property type="match status" value="2"/>
</dbReference>
<evidence type="ECO:0000259" key="2">
    <source>
        <dbReference type="PROSITE" id="PS51194"/>
    </source>
</evidence>
<dbReference type="GO" id="GO:0003724">
    <property type="term" value="F:RNA helicase activity"/>
    <property type="evidence" value="ECO:0007669"/>
    <property type="project" value="UniProtKB-EC"/>
</dbReference>
<dbReference type="GO" id="GO:0016787">
    <property type="term" value="F:hydrolase activity"/>
    <property type="evidence" value="ECO:0007669"/>
    <property type="project" value="UniProtKB-KW"/>
</dbReference>
<dbReference type="RefSeq" id="WP_095608164.1">
    <property type="nucleotide sequence ID" value="NZ_LMVN01000004.1"/>
</dbReference>
<keyword evidence="4" id="KW-0378">Hydrolase</keyword>
<dbReference type="SUPFAM" id="SSF56024">
    <property type="entry name" value="Phospholipase D/nuclease"/>
    <property type="match status" value="1"/>
</dbReference>
<dbReference type="GO" id="GO:0140097">
    <property type="term" value="F:catalytic activity, acting on DNA"/>
    <property type="evidence" value="ECO:0007669"/>
    <property type="project" value="UniProtKB-ARBA"/>
</dbReference>
<dbReference type="AlphaFoldDB" id="A0A2A2HF59"/>